<dbReference type="SUPFAM" id="SSF69618">
    <property type="entry name" value="HemD-like"/>
    <property type="match status" value="1"/>
</dbReference>
<gene>
    <name evidence="2" type="ORF">OCA8868_02403</name>
</gene>
<dbReference type="AlphaFoldDB" id="A0A238KEA5"/>
<dbReference type="GO" id="GO:0033014">
    <property type="term" value="P:tetrapyrrole biosynthetic process"/>
    <property type="evidence" value="ECO:0007669"/>
    <property type="project" value="InterPro"/>
</dbReference>
<keyword evidence="3" id="KW-1185">Reference proteome</keyword>
<evidence type="ECO:0000313" key="2">
    <source>
        <dbReference type="EMBL" id="SMX41129.1"/>
    </source>
</evidence>
<proteinExistence type="predicted"/>
<dbReference type="InterPro" id="IPR036108">
    <property type="entry name" value="4pyrrol_syn_uPrphyn_synt_sf"/>
</dbReference>
<accession>A0A238KEA5</accession>
<dbReference type="RefSeq" id="WP_245848223.1">
    <property type="nucleotide sequence ID" value="NZ_FXYD01000004.1"/>
</dbReference>
<sequence>MLRDEAGSFEAIVCPAFGFEEIPAKKPHFDAAVFTSRAGVSFAPEGKGRVAYCVGDATAQMSKNAGYDPQSANGTADELVDLILRQTPKGSLLHIRGEKSLGDVTKRLVAQGIDCSDVIAYRKVRNAPPESVAGDIRNASELVVPLFSAETVSILVDWKLGLDGCTIVAISDVVANSALGLNPSKVVVSDSPDMRGMAAATARLSA</sequence>
<organism evidence="2 3">
    <name type="scientific">Octadecabacter ascidiaceicola</name>
    <dbReference type="NCBI Taxonomy" id="1655543"/>
    <lineage>
        <taxon>Bacteria</taxon>
        <taxon>Pseudomonadati</taxon>
        <taxon>Pseudomonadota</taxon>
        <taxon>Alphaproteobacteria</taxon>
        <taxon>Rhodobacterales</taxon>
        <taxon>Roseobacteraceae</taxon>
        <taxon>Octadecabacter</taxon>
    </lineage>
</organism>
<dbReference type="EMBL" id="FXYD01000004">
    <property type="protein sequence ID" value="SMX41129.1"/>
    <property type="molecule type" value="Genomic_DNA"/>
</dbReference>
<dbReference type="Pfam" id="PF02602">
    <property type="entry name" value="HEM4"/>
    <property type="match status" value="1"/>
</dbReference>
<dbReference type="Proteomes" id="UP000203464">
    <property type="component" value="Unassembled WGS sequence"/>
</dbReference>
<dbReference type="CDD" id="cd06578">
    <property type="entry name" value="HemD"/>
    <property type="match status" value="1"/>
</dbReference>
<dbReference type="InterPro" id="IPR003754">
    <property type="entry name" value="4pyrrol_synth_uPrphyn_synth"/>
</dbReference>
<evidence type="ECO:0000313" key="3">
    <source>
        <dbReference type="Proteomes" id="UP000203464"/>
    </source>
</evidence>
<evidence type="ECO:0000259" key="1">
    <source>
        <dbReference type="Pfam" id="PF02602"/>
    </source>
</evidence>
<name>A0A238KEA5_9RHOB</name>
<feature type="domain" description="Tetrapyrrole biosynthesis uroporphyrinogen III synthase" evidence="1">
    <location>
        <begin position="8"/>
        <end position="198"/>
    </location>
</feature>
<protein>
    <submittedName>
        <fullName evidence="2">Uroporphyrinogen-III synthase</fullName>
    </submittedName>
</protein>
<dbReference type="GO" id="GO:0004852">
    <property type="term" value="F:uroporphyrinogen-III synthase activity"/>
    <property type="evidence" value="ECO:0007669"/>
    <property type="project" value="InterPro"/>
</dbReference>
<reference evidence="3" key="1">
    <citation type="submission" date="2017-05" db="EMBL/GenBank/DDBJ databases">
        <authorList>
            <person name="Rodrigo-Torres L."/>
            <person name="Arahal R. D."/>
            <person name="Lucena T."/>
        </authorList>
    </citation>
    <scope>NUCLEOTIDE SEQUENCE [LARGE SCALE GENOMIC DNA]</scope>
    <source>
        <strain evidence="3">CECT 8868</strain>
    </source>
</reference>
<dbReference type="Gene3D" id="3.40.50.10090">
    <property type="match status" value="1"/>
</dbReference>